<evidence type="ECO:0000313" key="2">
    <source>
        <dbReference type="Proteomes" id="UP000717585"/>
    </source>
</evidence>
<dbReference type="AlphaFoldDB" id="A0A8J6BA47"/>
<dbReference type="EMBL" id="JAHDYR010000007">
    <property type="protein sequence ID" value="KAG9395912.1"/>
    <property type="molecule type" value="Genomic_DNA"/>
</dbReference>
<reference evidence="1" key="1">
    <citation type="submission" date="2021-05" db="EMBL/GenBank/DDBJ databases">
        <title>A free-living protist that lacks canonical eukaryotic 1 DNA replication and segregation systems.</title>
        <authorList>
            <person name="Salas-Leiva D.E."/>
            <person name="Tromer E.C."/>
            <person name="Curtis B.A."/>
            <person name="Jerlstrom-Hultqvist J."/>
            <person name="Kolisko M."/>
            <person name="Yi Z."/>
            <person name="Salas-Leiva J.S."/>
            <person name="Gallot-Lavallee L."/>
            <person name="Kops G.J.P.L."/>
            <person name="Archibald J.M."/>
            <person name="Simpson A.G.B."/>
            <person name="Roger A.J."/>
        </authorList>
    </citation>
    <scope>NUCLEOTIDE SEQUENCE</scope>
    <source>
        <strain evidence="1">BICM</strain>
    </source>
</reference>
<organism evidence="1 2">
    <name type="scientific">Carpediemonas membranifera</name>
    <dbReference type="NCBI Taxonomy" id="201153"/>
    <lineage>
        <taxon>Eukaryota</taxon>
        <taxon>Metamonada</taxon>
        <taxon>Carpediemonas-like organisms</taxon>
        <taxon>Carpediemonas</taxon>
    </lineage>
</organism>
<comment type="caution">
    <text evidence="1">The sequence shown here is derived from an EMBL/GenBank/DDBJ whole genome shotgun (WGS) entry which is preliminary data.</text>
</comment>
<proteinExistence type="predicted"/>
<dbReference type="Gene3D" id="2.40.50.40">
    <property type="match status" value="1"/>
</dbReference>
<evidence type="ECO:0008006" key="3">
    <source>
        <dbReference type="Google" id="ProtNLM"/>
    </source>
</evidence>
<evidence type="ECO:0000313" key="1">
    <source>
        <dbReference type="EMBL" id="KAG9395912.1"/>
    </source>
</evidence>
<keyword evidence="2" id="KW-1185">Reference proteome</keyword>
<protein>
    <recommendedName>
        <fullName evidence="3">Chromo domain-containing protein</fullName>
    </recommendedName>
</protein>
<name>A0A8J6BA47_9EUKA</name>
<gene>
    <name evidence="1" type="ORF">J8273_2258</name>
</gene>
<dbReference type="Proteomes" id="UP000717585">
    <property type="component" value="Unassembled WGS sequence"/>
</dbReference>
<dbReference type="InterPro" id="IPR016197">
    <property type="entry name" value="Chromo-like_dom_sf"/>
</dbReference>
<sequence>MADPSVLKAARDALARYTASKAASAPPHPPAHEPGSLAMLLRPKSAKIEANWRGPFRFIGRGSHSSSSIIEHLTTGKNMEVSDRRLKAWAGTQDLDTLKAIIAEQEGEYEVESIVSARRRSPGSKTIMLTVHWAGYESEEDSEVRLDASTAQLAPLDAFLESHPAWRRTIEAACRRNGWQL</sequence>
<dbReference type="SUPFAM" id="SSF54160">
    <property type="entry name" value="Chromo domain-like"/>
    <property type="match status" value="1"/>
</dbReference>
<accession>A0A8J6BA47</accession>